<gene>
    <name evidence="3" type="ORF">Tci_024080</name>
</gene>
<proteinExistence type="predicted"/>
<evidence type="ECO:0000313" key="3">
    <source>
        <dbReference type="EMBL" id="GEU52102.1"/>
    </source>
</evidence>
<evidence type="ECO:0000256" key="2">
    <source>
        <dbReference type="SAM" id="MobiDB-lite"/>
    </source>
</evidence>
<comment type="caution">
    <text evidence="3">The sequence shown here is derived from an EMBL/GenBank/DDBJ whole genome shotgun (WGS) entry which is preliminary data.</text>
</comment>
<organism evidence="3">
    <name type="scientific">Tanacetum cinerariifolium</name>
    <name type="common">Dalmatian daisy</name>
    <name type="synonym">Chrysanthemum cinerariifolium</name>
    <dbReference type="NCBI Taxonomy" id="118510"/>
    <lineage>
        <taxon>Eukaryota</taxon>
        <taxon>Viridiplantae</taxon>
        <taxon>Streptophyta</taxon>
        <taxon>Embryophyta</taxon>
        <taxon>Tracheophyta</taxon>
        <taxon>Spermatophyta</taxon>
        <taxon>Magnoliopsida</taxon>
        <taxon>eudicotyledons</taxon>
        <taxon>Gunneridae</taxon>
        <taxon>Pentapetalae</taxon>
        <taxon>asterids</taxon>
        <taxon>campanulids</taxon>
        <taxon>Asterales</taxon>
        <taxon>Asteraceae</taxon>
        <taxon>Asteroideae</taxon>
        <taxon>Anthemideae</taxon>
        <taxon>Anthemidinae</taxon>
        <taxon>Tanacetum</taxon>
    </lineage>
</organism>
<dbReference type="Pfam" id="PF14223">
    <property type="entry name" value="Retrotran_gag_2"/>
    <property type="match status" value="1"/>
</dbReference>
<evidence type="ECO:0008006" key="4">
    <source>
        <dbReference type="Google" id="ProtNLM"/>
    </source>
</evidence>
<feature type="region of interest" description="Disordered" evidence="2">
    <location>
        <begin position="1"/>
        <end position="20"/>
    </location>
</feature>
<evidence type="ECO:0000256" key="1">
    <source>
        <dbReference type="SAM" id="Coils"/>
    </source>
</evidence>
<dbReference type="AlphaFoldDB" id="A0A6L2KU16"/>
<feature type="region of interest" description="Disordered" evidence="2">
    <location>
        <begin position="204"/>
        <end position="267"/>
    </location>
</feature>
<reference evidence="3" key="1">
    <citation type="journal article" date="2019" name="Sci. Rep.">
        <title>Draft genome of Tanacetum cinerariifolium, the natural source of mosquito coil.</title>
        <authorList>
            <person name="Yamashiro T."/>
            <person name="Shiraishi A."/>
            <person name="Satake H."/>
            <person name="Nakayama K."/>
        </authorList>
    </citation>
    <scope>NUCLEOTIDE SEQUENCE</scope>
</reference>
<feature type="coiled-coil region" evidence="1">
    <location>
        <begin position="167"/>
        <end position="194"/>
    </location>
</feature>
<name>A0A6L2KU16_TANCI</name>
<accession>A0A6L2KU16</accession>
<sequence>MAAGSRDRPPMLAPGQYPQWHSRPEHTALETLANMSLENKAHFLAEKEAIHLILTGIGDDIYSTVDACQTAQEMREAIERLQQGESLNLQNVKTNLFWEFGKFTSHDGESMESYYPRFYKLMNEMTRNNLTVTTMQVNVQFPQQLQPEWSRFVTIVKQQHKLDDVSCHKLFDILKQYQNEVNELRAEKLARNANPLALVTNAQASQDPFYQTSRSHRSSASSPKPSNPSRSQTSTRHKGKVIAKPNTPPTETVSEEDRDPEQAQRDKDMQKNLALIAKKPKRVKDSAYHKEKMLLCKQADYMAKIQEVPNADSGTDSEPLEHVLNKTEYNVFANALQHSEQSESVSNTCLVETDDKSDDERVVLANLKLDVDENKKIQKQLKKVNTTLVQELKECKTILAETSQSLGESISVRYSCLVTHHTKQTEFEKYKPFNDRTVDYDKLERKLNDTLGQIAHKDTVINEGLKTKAYELSMVKEKHDELMKQSILTKSHYEGLVKQKMKVIMNLKLREEHDIEKMLSMEKQIKFLNDVVYKRSQSIQTIHMMAPKVSTYNGRPTFANLRYLKQAQYEFACLYAYPYDQNSHSNRLILDGEETLALE</sequence>
<feature type="compositionally biased region" description="Low complexity" evidence="2">
    <location>
        <begin position="218"/>
        <end position="231"/>
    </location>
</feature>
<dbReference type="EMBL" id="BKCJ010002966">
    <property type="protein sequence ID" value="GEU52102.1"/>
    <property type="molecule type" value="Genomic_DNA"/>
</dbReference>
<protein>
    <recommendedName>
        <fullName evidence="4">Gag-Pol polyprotein</fullName>
    </recommendedName>
</protein>
<keyword evidence="1" id="KW-0175">Coiled coil</keyword>